<comment type="caution">
    <text evidence="1">The sequence shown here is derived from an EMBL/GenBank/DDBJ whole genome shotgun (WGS) entry which is preliminary data.</text>
</comment>
<proteinExistence type="predicted"/>
<name>A0ABQ9CQH0_9PASS</name>
<accession>A0ABQ9CQH0</accession>
<organism evidence="1 2">
    <name type="scientific">Willisornis vidua</name>
    <name type="common">Xingu scale-backed antbird</name>
    <dbReference type="NCBI Taxonomy" id="1566151"/>
    <lineage>
        <taxon>Eukaryota</taxon>
        <taxon>Metazoa</taxon>
        <taxon>Chordata</taxon>
        <taxon>Craniata</taxon>
        <taxon>Vertebrata</taxon>
        <taxon>Euteleostomi</taxon>
        <taxon>Archelosauria</taxon>
        <taxon>Archosauria</taxon>
        <taxon>Dinosauria</taxon>
        <taxon>Saurischia</taxon>
        <taxon>Theropoda</taxon>
        <taxon>Coelurosauria</taxon>
        <taxon>Aves</taxon>
        <taxon>Neognathae</taxon>
        <taxon>Neoaves</taxon>
        <taxon>Telluraves</taxon>
        <taxon>Australaves</taxon>
        <taxon>Passeriformes</taxon>
        <taxon>Thamnophilidae</taxon>
        <taxon>Willisornis</taxon>
    </lineage>
</organism>
<gene>
    <name evidence="1" type="ORF">WISP_127772</name>
</gene>
<dbReference type="EMBL" id="WHWB01034616">
    <property type="protein sequence ID" value="KAJ7407273.1"/>
    <property type="molecule type" value="Genomic_DNA"/>
</dbReference>
<keyword evidence="2" id="KW-1185">Reference proteome</keyword>
<protein>
    <submittedName>
        <fullName evidence="1">Uncharacterized protein</fullName>
    </submittedName>
</protein>
<evidence type="ECO:0000313" key="2">
    <source>
        <dbReference type="Proteomes" id="UP001145742"/>
    </source>
</evidence>
<evidence type="ECO:0000313" key="1">
    <source>
        <dbReference type="EMBL" id="KAJ7407273.1"/>
    </source>
</evidence>
<dbReference type="Proteomes" id="UP001145742">
    <property type="component" value="Unassembled WGS sequence"/>
</dbReference>
<sequence>MGKEVDCFHFIVLILFYINPNSHITLNRTSPMIQQCALVAKKSSDILGSSIRKSIASRLWQKGKNKEHILIADPLLKLSGFANEDLGRLYRCGCILRACTVKCLPDTRSGQISKAEQGQPWLVLEWESSWEMPGAVGSSPEDFTVTVQAHSTVADGPQDLNGGASTAHAVPHLKNPLHRLEGHTHVGRALPKSSLTKLSHDGDDGMPGQVKPMLISEEGKMEF</sequence>
<reference evidence="1" key="1">
    <citation type="submission" date="2019-10" db="EMBL/GenBank/DDBJ databases">
        <authorList>
            <person name="Soares A.E.R."/>
            <person name="Aleixo A."/>
            <person name="Schneider P."/>
            <person name="Miyaki C.Y."/>
            <person name="Schneider M.P."/>
            <person name="Mello C."/>
            <person name="Vasconcelos A.T.R."/>
        </authorList>
    </citation>
    <scope>NUCLEOTIDE SEQUENCE</scope>
    <source>
        <tissue evidence="1">Muscle</tissue>
    </source>
</reference>